<dbReference type="Proteomes" id="UP000243052">
    <property type="component" value="Chromosome vii"/>
</dbReference>
<evidence type="ECO:0000256" key="3">
    <source>
        <dbReference type="ARBA" id="ARBA00022448"/>
    </source>
</evidence>
<feature type="compositionally biased region" description="Low complexity" evidence="10">
    <location>
        <begin position="357"/>
        <end position="366"/>
    </location>
</feature>
<dbReference type="SUPFAM" id="SSF47661">
    <property type="entry name" value="t-snare proteins"/>
    <property type="match status" value="1"/>
</dbReference>
<dbReference type="GO" id="GO:0005484">
    <property type="term" value="F:SNAP receptor activity"/>
    <property type="evidence" value="ECO:0007669"/>
    <property type="project" value="InterPro"/>
</dbReference>
<evidence type="ECO:0000256" key="6">
    <source>
        <dbReference type="ARBA" id="ARBA00022989"/>
    </source>
</evidence>
<dbReference type="GO" id="GO:0000139">
    <property type="term" value="C:Golgi membrane"/>
    <property type="evidence" value="ECO:0007669"/>
    <property type="project" value="UniProtKB-SubCell"/>
</dbReference>
<accession>A0A0X8HUS8</accession>
<dbReference type="CDD" id="cd15845">
    <property type="entry name" value="SNARE_syntaxin16"/>
    <property type="match status" value="1"/>
</dbReference>
<evidence type="ECO:0000259" key="12">
    <source>
        <dbReference type="PROSITE" id="PS50192"/>
    </source>
</evidence>
<feature type="transmembrane region" description="Helical" evidence="11">
    <location>
        <begin position="308"/>
        <end position="325"/>
    </location>
</feature>
<dbReference type="GeneID" id="28725472"/>
<dbReference type="EMBL" id="CP014247">
    <property type="protein sequence ID" value="AMD22136.1"/>
    <property type="molecule type" value="Genomic_DNA"/>
</dbReference>
<dbReference type="STRING" id="45286.A0A0X8HUS8"/>
<dbReference type="PROSITE" id="PS00914">
    <property type="entry name" value="SYNTAXIN"/>
    <property type="match status" value="1"/>
</dbReference>
<dbReference type="Gene3D" id="1.20.58.70">
    <property type="match status" value="1"/>
</dbReference>
<keyword evidence="14" id="KW-1185">Reference proteome</keyword>
<sequence length="366" mass="42671">MFRDRTNLFLSYHRTFPRQRSVYNSGQEASDPFLGSNESIQDLENHSASETYPMVDFSRKANTLPPAYFDLTHDLDTILAENADCIIQLTKLYRKNLLPGFEDKTQDEKQIEELSYQVISNYQKCYSIMKRLQNIKETQVYRGTQLRKGELVILDNCCKMYAVKIQNSSNKFRVMQNNYLKFLNNDDFKPLPSVKDDEENLALLEEEEGHANQLEVDSYSRETLMKQRQKHQNTRLLEQRDEEITKLAKGVLEVSTIFREMQALIIDQGTVIDRIDYNLENTNVQLRQAQGELTEATRYQKRSQKCRVIFLLSLLVLLLFVFVLLKPHRSERHSDNNDNNKDGKNTGNKPEDDVVPEIEVTPPEVS</sequence>
<comment type="subcellular location">
    <subcellularLocation>
        <location evidence="1">Golgi apparatus membrane</location>
        <topology evidence="1">Single-pass type IV membrane protein</topology>
    </subcellularLocation>
</comment>
<evidence type="ECO:0000256" key="1">
    <source>
        <dbReference type="ARBA" id="ARBA00004409"/>
    </source>
</evidence>
<protein>
    <submittedName>
        <fullName evidence="13">HGL204Cp</fullName>
    </submittedName>
</protein>
<dbReference type="GO" id="GO:0000149">
    <property type="term" value="F:SNARE binding"/>
    <property type="evidence" value="ECO:0007669"/>
    <property type="project" value="TreeGrafter"/>
</dbReference>
<keyword evidence="9 11" id="KW-0472">Membrane</keyword>
<organism evidence="13 14">
    <name type="scientific">Eremothecium sinecaudum</name>
    <dbReference type="NCBI Taxonomy" id="45286"/>
    <lineage>
        <taxon>Eukaryota</taxon>
        <taxon>Fungi</taxon>
        <taxon>Dikarya</taxon>
        <taxon>Ascomycota</taxon>
        <taxon>Saccharomycotina</taxon>
        <taxon>Saccharomycetes</taxon>
        <taxon>Saccharomycetales</taxon>
        <taxon>Saccharomycetaceae</taxon>
        <taxon>Eremothecium</taxon>
    </lineage>
</organism>
<dbReference type="GO" id="GO:0006906">
    <property type="term" value="P:vesicle fusion"/>
    <property type="evidence" value="ECO:0007669"/>
    <property type="project" value="TreeGrafter"/>
</dbReference>
<evidence type="ECO:0000256" key="8">
    <source>
        <dbReference type="ARBA" id="ARBA00023054"/>
    </source>
</evidence>
<evidence type="ECO:0000256" key="2">
    <source>
        <dbReference type="ARBA" id="ARBA00009063"/>
    </source>
</evidence>
<evidence type="ECO:0000313" key="14">
    <source>
        <dbReference type="Proteomes" id="UP000243052"/>
    </source>
</evidence>
<name>A0A0X8HUS8_9SACH</name>
<keyword evidence="5" id="KW-0653">Protein transport</keyword>
<dbReference type="InterPro" id="IPR045242">
    <property type="entry name" value="Syntaxin"/>
</dbReference>
<keyword evidence="7" id="KW-0333">Golgi apparatus</keyword>
<dbReference type="AlphaFoldDB" id="A0A0X8HUS8"/>
<dbReference type="GO" id="GO:0048278">
    <property type="term" value="P:vesicle docking"/>
    <property type="evidence" value="ECO:0007669"/>
    <property type="project" value="TreeGrafter"/>
</dbReference>
<dbReference type="SMART" id="SM00397">
    <property type="entry name" value="t_SNARE"/>
    <property type="match status" value="1"/>
</dbReference>
<comment type="similarity">
    <text evidence="2">Belongs to the syntaxin family.</text>
</comment>
<keyword evidence="6 11" id="KW-1133">Transmembrane helix</keyword>
<evidence type="ECO:0000313" key="13">
    <source>
        <dbReference type="EMBL" id="AMD22136.1"/>
    </source>
</evidence>
<dbReference type="InterPro" id="IPR010989">
    <property type="entry name" value="SNARE"/>
</dbReference>
<dbReference type="GO" id="GO:0006886">
    <property type="term" value="P:intracellular protein transport"/>
    <property type="evidence" value="ECO:0007669"/>
    <property type="project" value="InterPro"/>
</dbReference>
<feature type="domain" description="T-SNARE coiled-coil homology" evidence="12">
    <location>
        <begin position="234"/>
        <end position="296"/>
    </location>
</feature>
<evidence type="ECO:0000256" key="10">
    <source>
        <dbReference type="SAM" id="MobiDB-lite"/>
    </source>
</evidence>
<keyword evidence="4 11" id="KW-0812">Transmembrane</keyword>
<evidence type="ECO:0000256" key="4">
    <source>
        <dbReference type="ARBA" id="ARBA00022692"/>
    </source>
</evidence>
<dbReference type="PROSITE" id="PS50192">
    <property type="entry name" value="T_SNARE"/>
    <property type="match status" value="1"/>
</dbReference>
<dbReference type="InterPro" id="IPR006012">
    <property type="entry name" value="Syntaxin/epimorphin_CS"/>
</dbReference>
<evidence type="ECO:0000256" key="5">
    <source>
        <dbReference type="ARBA" id="ARBA00022927"/>
    </source>
</evidence>
<dbReference type="Pfam" id="PF05739">
    <property type="entry name" value="SNARE"/>
    <property type="match status" value="1"/>
</dbReference>
<dbReference type="GO" id="GO:0031201">
    <property type="term" value="C:SNARE complex"/>
    <property type="evidence" value="ECO:0007669"/>
    <property type="project" value="TreeGrafter"/>
</dbReference>
<proteinExistence type="inferred from homology"/>
<evidence type="ECO:0000256" key="11">
    <source>
        <dbReference type="SAM" id="Phobius"/>
    </source>
</evidence>
<evidence type="ECO:0000256" key="9">
    <source>
        <dbReference type="ARBA" id="ARBA00023136"/>
    </source>
</evidence>
<dbReference type="RefSeq" id="XP_017989132.1">
    <property type="nucleotide sequence ID" value="XM_018133705.1"/>
</dbReference>
<evidence type="ECO:0000256" key="7">
    <source>
        <dbReference type="ARBA" id="ARBA00023034"/>
    </source>
</evidence>
<dbReference type="InterPro" id="IPR000727">
    <property type="entry name" value="T_SNARE_dom"/>
</dbReference>
<dbReference type="OrthoDB" id="10251371at2759"/>
<gene>
    <name evidence="13" type="ORF">AW171_hschr74152</name>
</gene>
<feature type="compositionally biased region" description="Basic and acidic residues" evidence="10">
    <location>
        <begin position="332"/>
        <end position="352"/>
    </location>
</feature>
<reference evidence="13 14" key="1">
    <citation type="submission" date="2016-01" db="EMBL/GenBank/DDBJ databases">
        <title>Genome sequence of the yeast Holleya sinecauda.</title>
        <authorList>
            <person name="Dietrich F.S."/>
        </authorList>
    </citation>
    <scope>NUCLEOTIDE SEQUENCE [LARGE SCALE GENOMIC DNA]</scope>
    <source>
        <strain evidence="13 14">ATCC 58844</strain>
    </source>
</reference>
<feature type="region of interest" description="Disordered" evidence="10">
    <location>
        <begin position="330"/>
        <end position="366"/>
    </location>
</feature>
<dbReference type="PANTHER" id="PTHR19957:SF83">
    <property type="entry name" value="SYNTAXIN-16"/>
    <property type="match status" value="1"/>
</dbReference>
<keyword evidence="8" id="KW-0175">Coiled coil</keyword>
<dbReference type="PANTHER" id="PTHR19957">
    <property type="entry name" value="SYNTAXIN"/>
    <property type="match status" value="1"/>
</dbReference>
<keyword evidence="3" id="KW-0813">Transport</keyword>